<feature type="transmembrane region" description="Helical" evidence="1">
    <location>
        <begin position="195"/>
        <end position="215"/>
    </location>
</feature>
<accession>A0A1Y4LWN7</accession>
<evidence type="ECO:0000313" key="2">
    <source>
        <dbReference type="EMBL" id="OUP61015.1"/>
    </source>
</evidence>
<dbReference type="PANTHER" id="PTHR37314:SF4">
    <property type="entry name" value="UPF0700 TRANSMEMBRANE PROTEIN YOAK"/>
    <property type="match status" value="1"/>
</dbReference>
<evidence type="ECO:0000256" key="1">
    <source>
        <dbReference type="SAM" id="Phobius"/>
    </source>
</evidence>
<reference evidence="3" key="1">
    <citation type="submission" date="2017-04" db="EMBL/GenBank/DDBJ databases">
        <title>Function of individual gut microbiota members based on whole genome sequencing of pure cultures obtained from chicken caecum.</title>
        <authorList>
            <person name="Medvecky M."/>
            <person name="Cejkova D."/>
            <person name="Polansky O."/>
            <person name="Karasova D."/>
            <person name="Kubasova T."/>
            <person name="Cizek A."/>
            <person name="Rychlik I."/>
        </authorList>
    </citation>
    <scope>NUCLEOTIDE SEQUENCE [LARGE SCALE GENOMIC DNA]</scope>
    <source>
        <strain evidence="3">An178</strain>
    </source>
</reference>
<dbReference type="PANTHER" id="PTHR37314">
    <property type="entry name" value="SLR0142 PROTEIN"/>
    <property type="match status" value="1"/>
</dbReference>
<evidence type="ECO:0000313" key="3">
    <source>
        <dbReference type="Proteomes" id="UP000195447"/>
    </source>
</evidence>
<keyword evidence="1" id="KW-1133">Transmembrane helix</keyword>
<feature type="transmembrane region" description="Helical" evidence="1">
    <location>
        <begin position="58"/>
        <end position="75"/>
    </location>
</feature>
<organism evidence="2 3">
    <name type="scientific">Faecalitalea cylindroides</name>
    <dbReference type="NCBI Taxonomy" id="39483"/>
    <lineage>
        <taxon>Bacteria</taxon>
        <taxon>Bacillati</taxon>
        <taxon>Bacillota</taxon>
        <taxon>Erysipelotrichia</taxon>
        <taxon>Erysipelotrichales</taxon>
        <taxon>Erysipelotrichaceae</taxon>
        <taxon>Faecalitalea</taxon>
    </lineage>
</organism>
<proteinExistence type="predicted"/>
<dbReference type="EMBL" id="NFKM01000007">
    <property type="protein sequence ID" value="OUP61015.1"/>
    <property type="molecule type" value="Genomic_DNA"/>
</dbReference>
<comment type="caution">
    <text evidence="2">The sequence shown here is derived from an EMBL/GenBank/DDBJ whole genome shotgun (WGS) entry which is preliminary data.</text>
</comment>
<gene>
    <name evidence="2" type="ORF">B5F14_04535</name>
</gene>
<keyword evidence="1" id="KW-0472">Membrane</keyword>
<dbReference type="Pfam" id="PF06912">
    <property type="entry name" value="DUF1275"/>
    <property type="match status" value="1"/>
</dbReference>
<keyword evidence="3" id="KW-1185">Reference proteome</keyword>
<dbReference type="Proteomes" id="UP000195447">
    <property type="component" value="Unassembled WGS sequence"/>
</dbReference>
<feature type="transmembrane region" description="Helical" evidence="1">
    <location>
        <begin position="12"/>
        <end position="29"/>
    </location>
</feature>
<dbReference type="AlphaFoldDB" id="A0A1Y4LWN7"/>
<dbReference type="InterPro" id="IPR010699">
    <property type="entry name" value="DUF1275"/>
</dbReference>
<feature type="transmembrane region" description="Helical" evidence="1">
    <location>
        <begin position="169"/>
        <end position="189"/>
    </location>
</feature>
<sequence length="225" mass="25709">MRITQISESKQLGILLALSGGFMDAYSYIQRGHVFANAQTGNMLLFGINLSQLKFLDALQYAIPVIAFTLGIALAEQLRACQWKKLHWRQIALIIETTILISVAFFNSDLNLIANSLTSFACGIQVETFRKIQGLSAATTMCIGNLRSGTENLFKYLHTKERHYFDKGAFYYLIIFCFIMGAVIGNFFIHFMHRYAIIICSWFLIAAFLMMFIDLEKEMNTKRKH</sequence>
<keyword evidence="1" id="KW-0812">Transmembrane</keyword>
<name>A0A1Y4LWN7_9FIRM</name>
<protein>
    <submittedName>
        <fullName evidence="2">DUF1275 family protein</fullName>
    </submittedName>
</protein>
<dbReference type="RefSeq" id="WP_022355452.1">
    <property type="nucleotide sequence ID" value="NZ_DBFJFJ010000190.1"/>
</dbReference>